<organism evidence="1 2">
    <name type="scientific">Colletotrichum truncatum</name>
    <name type="common">Anthracnose fungus</name>
    <name type="synonym">Colletotrichum capsici</name>
    <dbReference type="NCBI Taxonomy" id="5467"/>
    <lineage>
        <taxon>Eukaryota</taxon>
        <taxon>Fungi</taxon>
        <taxon>Dikarya</taxon>
        <taxon>Ascomycota</taxon>
        <taxon>Pezizomycotina</taxon>
        <taxon>Sordariomycetes</taxon>
        <taxon>Hypocreomycetidae</taxon>
        <taxon>Glomerellales</taxon>
        <taxon>Glomerellaceae</taxon>
        <taxon>Colletotrichum</taxon>
        <taxon>Colletotrichum truncatum species complex</taxon>
    </lineage>
</organism>
<protein>
    <submittedName>
        <fullName evidence="1">Uncharacterized protein</fullName>
    </submittedName>
</protein>
<sequence>MQFSQSSLLQSLIGVAYATKSGESEIAPVEAWIYSVEALDKQAFDSWWFALEKSLNKHLTSAKQVQIASLAVLVSFLRESSRNNLNISYQDLKQCWDIIRKVSAVSSISPSEGLLTAYRSSQGFLVIPLCSLVKEGDNEELIRLHVWLPDDERGNPDYSVRSNQSLVQSWVLAGESRSYHYKVEPVVGIKEATHAKFSLASSGNSTSEHNAADRAHPTHSIIANTGELVIITEKASYLHERNTSYSIPAATFYSSYVRPDSLHAAFCFFDANQSSVEETSVLGPPDEDSYKDSPEPSNITPTQLIEHVDAVRAWELLIEESRRHAQKAEWEDALRVLNSALSLSITNKSLPNAKLYEHLVLGELGSINRRFGRYAAAKHYLEKGIDGLKPCIQRVEFSGELGVTYRQMGFLKDAINAFTQQYNIAKELGSDREICRAIGNMGMVNYQLSQRKKDKELLDLAMRQLQERVDRSERLLKTTSREADSPSTRHWLKVANTWKTIGLCRLSICHCALGNIQEALQNSEKALWMTINSDDATVKAMTRFFHGKALLMAGRKKEALNLFNIQGTCSPAIAFAKEPSEEHREYLQELVDNGADLCIVDEQGYTAIDHAVFNGDTMAENIILNGLRKSAEENINQIQAEARLRKGYRELFQERLRPVLLSGGQDVLSNLRKAYADALKADETMKAMFDGLKFMWYSQFRDFNRLPRSNDGLAREFNSSFNENAESPAEKVVFISYRWINREPGAKTPDDAKHTQYRRMINAIEEYLKINPSVDRERLGIWMDHACVDQDDPNAGVAALPMFLAQCDAMISLYDDQYYDRAWCAVEVIMIETLRSSYGIHQWYEHIEERAGDDCRLREAEDRQLSMENKILTFETDRPKVLFLERQSRLLR</sequence>
<gene>
    <name evidence="1" type="ORF">CTRU02_202451</name>
</gene>
<dbReference type="Proteomes" id="UP000805649">
    <property type="component" value="Unassembled WGS sequence"/>
</dbReference>
<keyword evidence="2" id="KW-1185">Reference proteome</keyword>
<dbReference type="EMBL" id="VUJX02000001">
    <property type="protein sequence ID" value="KAL0944564.1"/>
    <property type="molecule type" value="Genomic_DNA"/>
</dbReference>
<evidence type="ECO:0000313" key="2">
    <source>
        <dbReference type="Proteomes" id="UP000805649"/>
    </source>
</evidence>
<name>A0ACC3ZKA0_COLTU</name>
<evidence type="ECO:0000313" key="1">
    <source>
        <dbReference type="EMBL" id="KAL0944564.1"/>
    </source>
</evidence>
<reference evidence="1 2" key="1">
    <citation type="journal article" date="2020" name="Phytopathology">
        <title>Genome Sequence Resources of Colletotrichum truncatum, C. plurivorum, C. musicola, and C. sojae: Four Species Pathogenic to Soybean (Glycine max).</title>
        <authorList>
            <person name="Rogerio F."/>
            <person name="Boufleur T.R."/>
            <person name="Ciampi-Guillardi M."/>
            <person name="Sukno S.A."/>
            <person name="Thon M.R."/>
            <person name="Massola Junior N.S."/>
            <person name="Baroncelli R."/>
        </authorList>
    </citation>
    <scope>NUCLEOTIDE SEQUENCE [LARGE SCALE GENOMIC DNA]</scope>
    <source>
        <strain evidence="1 2">CMES1059</strain>
    </source>
</reference>
<comment type="caution">
    <text evidence="1">The sequence shown here is derived from an EMBL/GenBank/DDBJ whole genome shotgun (WGS) entry which is preliminary data.</text>
</comment>
<accession>A0ACC3ZKA0</accession>
<proteinExistence type="predicted"/>